<gene>
    <name evidence="3" type="ORF">EST38_g12412</name>
</gene>
<feature type="compositionally biased region" description="Pro residues" evidence="2">
    <location>
        <begin position="135"/>
        <end position="155"/>
    </location>
</feature>
<evidence type="ECO:0000313" key="3">
    <source>
        <dbReference type="EMBL" id="RXW13445.1"/>
    </source>
</evidence>
<feature type="region of interest" description="Disordered" evidence="2">
    <location>
        <begin position="88"/>
        <end position="174"/>
    </location>
</feature>
<evidence type="ECO:0000313" key="4">
    <source>
        <dbReference type="Proteomes" id="UP000290288"/>
    </source>
</evidence>
<feature type="non-terminal residue" evidence="3">
    <location>
        <position position="174"/>
    </location>
</feature>
<dbReference type="Proteomes" id="UP000290288">
    <property type="component" value="Unassembled WGS sequence"/>
</dbReference>
<dbReference type="EMBL" id="SDEE01000915">
    <property type="protein sequence ID" value="RXW13445.1"/>
    <property type="molecule type" value="Genomic_DNA"/>
</dbReference>
<evidence type="ECO:0000256" key="1">
    <source>
        <dbReference type="SAM" id="Coils"/>
    </source>
</evidence>
<sequence length="174" mass="18122">MSEAASTASSLVISDENPVIKKLETRMKRYPPDLSAVQELIKQAESRVEALDTHIQDQTSAGNKDAAQALAEKKKIVSANAAGLKRRQGQLLKGINKRPRAAKMTRSTAAQSDSMEVDATPNSVDLTAQSAAPTPTSPTPVLPTPTAPTPAPPTPNVAVTAPAPSTAVPLVEPA</sequence>
<proteinExistence type="predicted"/>
<protein>
    <submittedName>
        <fullName evidence="3">Uncharacterized protein</fullName>
    </submittedName>
</protein>
<feature type="compositionally biased region" description="Low complexity" evidence="2">
    <location>
        <begin position="156"/>
        <end position="174"/>
    </location>
</feature>
<dbReference type="AlphaFoldDB" id="A0A4Q2D5K1"/>
<evidence type="ECO:0000256" key="2">
    <source>
        <dbReference type="SAM" id="MobiDB-lite"/>
    </source>
</evidence>
<dbReference type="OrthoDB" id="10473229at2759"/>
<keyword evidence="1" id="KW-0175">Coiled coil</keyword>
<comment type="caution">
    <text evidence="3">The sequence shown here is derived from an EMBL/GenBank/DDBJ whole genome shotgun (WGS) entry which is preliminary data.</text>
</comment>
<reference evidence="3 4" key="1">
    <citation type="submission" date="2019-01" db="EMBL/GenBank/DDBJ databases">
        <title>Draft genome sequence of Psathyrella aberdarensis IHI B618.</title>
        <authorList>
            <person name="Buettner E."/>
            <person name="Kellner H."/>
        </authorList>
    </citation>
    <scope>NUCLEOTIDE SEQUENCE [LARGE SCALE GENOMIC DNA]</scope>
    <source>
        <strain evidence="3 4">IHI B618</strain>
    </source>
</reference>
<accession>A0A4Q2D5K1</accession>
<keyword evidence="4" id="KW-1185">Reference proteome</keyword>
<feature type="coiled-coil region" evidence="1">
    <location>
        <begin position="34"/>
        <end position="61"/>
    </location>
</feature>
<name>A0A4Q2D5K1_9AGAR</name>
<feature type="compositionally biased region" description="Polar residues" evidence="2">
    <location>
        <begin position="105"/>
        <end position="125"/>
    </location>
</feature>
<organism evidence="3 4">
    <name type="scientific">Candolleomyces aberdarensis</name>
    <dbReference type="NCBI Taxonomy" id="2316362"/>
    <lineage>
        <taxon>Eukaryota</taxon>
        <taxon>Fungi</taxon>
        <taxon>Dikarya</taxon>
        <taxon>Basidiomycota</taxon>
        <taxon>Agaricomycotina</taxon>
        <taxon>Agaricomycetes</taxon>
        <taxon>Agaricomycetidae</taxon>
        <taxon>Agaricales</taxon>
        <taxon>Agaricineae</taxon>
        <taxon>Psathyrellaceae</taxon>
        <taxon>Candolleomyces</taxon>
    </lineage>
</organism>